<dbReference type="KEGG" id="bgt:106073970"/>
<keyword evidence="6 9" id="KW-0472">Membrane</keyword>
<keyword evidence="8" id="KW-0862">Zinc</keyword>
<dbReference type="GO" id="GO:0071602">
    <property type="term" value="P:phytosphingosine biosynthetic process"/>
    <property type="evidence" value="ECO:0007669"/>
    <property type="project" value="TreeGrafter"/>
</dbReference>
<dbReference type="Proteomes" id="UP001165740">
    <property type="component" value="Chromosome 15"/>
</dbReference>
<keyword evidence="3 9" id="KW-0812">Transmembrane</keyword>
<evidence type="ECO:0000256" key="9">
    <source>
        <dbReference type="RuleBase" id="RU364079"/>
    </source>
</evidence>
<evidence type="ECO:0000313" key="15">
    <source>
        <dbReference type="RefSeq" id="XP_055868191.1"/>
    </source>
</evidence>
<dbReference type="RefSeq" id="XP_013090123.1">
    <property type="nucleotide sequence ID" value="XM_013234669.2"/>
</dbReference>
<dbReference type="EnsemblMetazoa" id="BGLB023721-RA">
    <property type="protein sequence ID" value="BGLB023721-PA"/>
    <property type="gene ID" value="BGLB023721"/>
</dbReference>
<evidence type="ECO:0000313" key="10">
    <source>
        <dbReference type="EnsemblMetazoa" id="BGLB023721-PB"/>
    </source>
</evidence>
<sequence length="264" mass="30545">MAPIDGYWGKQTATVDWCEENYVVSSYIAEFWNTLSNAVIILAPLFMLIVGYQQNIERRFMYSFLAVTVIGTGSWLFHMTLKYSMQLMDEVPMLWGSTSFIYSSLMVKSKPNEDNVLVQLSLFSMCLFVTLMYLFINAPVFLQVAYGLLNTVVIFSMVKTCLTMECDKRIFLGGVGCYLIGFFFWNVDNIYCHHLKYLKVSQAASGMLFECHAWWHIFSGIGAYLGLLFSLHTRYVYLQRKPRVKLLFGFWPYIVIDNTTAKQK</sequence>
<comment type="function">
    <text evidence="9">Hydrolyzes the sphingolipid ceramide into sphingosine and free fatty acid.</text>
</comment>
<dbReference type="RefSeq" id="XP_055868191.1">
    <property type="nucleotide sequence ID" value="XM_056012216.1"/>
</dbReference>
<dbReference type="Proteomes" id="UP000076420">
    <property type="component" value="Unassembled WGS sequence"/>
</dbReference>
<evidence type="ECO:0000256" key="3">
    <source>
        <dbReference type="ARBA" id="ARBA00022692"/>
    </source>
</evidence>
<keyword evidence="12" id="KW-1185">Reference proteome</keyword>
<feature type="binding site" evidence="8">
    <location>
        <position position="216"/>
    </location>
    <ligand>
        <name>Zn(2+)</name>
        <dbReference type="ChEBI" id="CHEBI:29105"/>
        <note>catalytic</note>
    </ligand>
</feature>
<dbReference type="GeneID" id="106073970"/>
<keyword evidence="7" id="KW-0106">Calcium</keyword>
<gene>
    <name evidence="10" type="primary">106073970</name>
    <name evidence="13 14 15 16" type="synonym">LOC106073970</name>
</gene>
<feature type="transmembrane region" description="Helical" evidence="9">
    <location>
        <begin position="62"/>
        <end position="81"/>
    </location>
</feature>
<reference evidence="10" key="1">
    <citation type="submission" date="2020-05" db="UniProtKB">
        <authorList>
            <consortium name="EnsemblMetazoa"/>
        </authorList>
    </citation>
    <scope>IDENTIFICATION</scope>
    <source>
        <strain evidence="10">BB02</strain>
    </source>
</reference>
<dbReference type="PANTHER" id="PTHR46187:SF3">
    <property type="entry name" value="ALKALINE CERAMIDASE 3"/>
    <property type="match status" value="1"/>
</dbReference>
<dbReference type="EnsemblMetazoa" id="BGLB023721-RB">
    <property type="protein sequence ID" value="BGLB023721-PB"/>
    <property type="gene ID" value="BGLB023721"/>
</dbReference>
<feature type="binding site" evidence="7">
    <location>
        <position position="19"/>
    </location>
    <ligand>
        <name>Ca(2+)</name>
        <dbReference type="ChEBI" id="CHEBI:29108"/>
    </ligand>
</feature>
<evidence type="ECO:0000313" key="14">
    <source>
        <dbReference type="RefSeq" id="XP_055868190.1"/>
    </source>
</evidence>
<dbReference type="STRING" id="6526.A0A2C9KUJ5"/>
<protein>
    <recommendedName>
        <fullName evidence="9">Alkaline ceramidase</fullName>
        <ecNumber evidence="9">3.5.1.-</ecNumber>
    </recommendedName>
</protein>
<evidence type="ECO:0000256" key="7">
    <source>
        <dbReference type="PIRSR" id="PIRSR608901-1"/>
    </source>
</evidence>
<feature type="binding site" evidence="8">
    <location>
        <position position="212"/>
    </location>
    <ligand>
        <name>Zn(2+)</name>
        <dbReference type="ChEBI" id="CHEBI:29105"/>
        <note>catalytic</note>
    </ligand>
</feature>
<dbReference type="GO" id="GO:0006672">
    <property type="term" value="P:ceramide metabolic process"/>
    <property type="evidence" value="ECO:0007669"/>
    <property type="project" value="InterPro"/>
</dbReference>
<dbReference type="AlphaFoldDB" id="A0A2C9KUJ5"/>
<name>A0A2C9KUJ5_BIOGL</name>
<dbReference type="OrthoDB" id="187171at2759"/>
<dbReference type="GO" id="GO:0016811">
    <property type="term" value="F:hydrolase activity, acting on carbon-nitrogen (but not peptide) bonds, in linear amides"/>
    <property type="evidence" value="ECO:0007669"/>
    <property type="project" value="InterPro"/>
</dbReference>
<keyword evidence="7" id="KW-0479">Metal-binding</keyword>
<keyword evidence="5 9" id="KW-1133">Transmembrane helix</keyword>
<evidence type="ECO:0000313" key="12">
    <source>
        <dbReference type="Proteomes" id="UP001165740"/>
    </source>
</evidence>
<evidence type="ECO:0000256" key="4">
    <source>
        <dbReference type="ARBA" id="ARBA00022801"/>
    </source>
</evidence>
<evidence type="ECO:0000313" key="16">
    <source>
        <dbReference type="RefSeq" id="XP_055868192.1"/>
    </source>
</evidence>
<dbReference type="RefSeq" id="XP_055868190.1">
    <property type="nucleotide sequence ID" value="XM_056012215.1"/>
</dbReference>
<proteinExistence type="inferred from homology"/>
<dbReference type="GO" id="GO:0005789">
    <property type="term" value="C:endoplasmic reticulum membrane"/>
    <property type="evidence" value="ECO:0007669"/>
    <property type="project" value="TreeGrafter"/>
</dbReference>
<comment type="subcellular location">
    <subcellularLocation>
        <location evidence="1">Membrane</location>
        <topology evidence="1">Multi-pass membrane protein</topology>
    </subcellularLocation>
</comment>
<dbReference type="Pfam" id="PF05875">
    <property type="entry name" value="Ceramidase"/>
    <property type="match status" value="1"/>
</dbReference>
<dbReference type="EC" id="3.5.1.-" evidence="9"/>
<feature type="transmembrane region" description="Helical" evidence="9">
    <location>
        <begin position="213"/>
        <end position="237"/>
    </location>
</feature>
<dbReference type="InterPro" id="IPR008901">
    <property type="entry name" value="ACER"/>
</dbReference>
<feature type="binding site" evidence="7">
    <location>
        <position position="17"/>
    </location>
    <ligand>
        <name>Ca(2+)</name>
        <dbReference type="ChEBI" id="CHEBI:29108"/>
    </ligand>
</feature>
<evidence type="ECO:0000256" key="6">
    <source>
        <dbReference type="ARBA" id="ARBA00023136"/>
    </source>
</evidence>
<dbReference type="VEuPathDB" id="VectorBase:BGLB023721"/>
<dbReference type="GO" id="GO:0046872">
    <property type="term" value="F:metal ion binding"/>
    <property type="evidence" value="ECO:0007669"/>
    <property type="project" value="UniProtKB-KW"/>
</dbReference>
<evidence type="ECO:0000256" key="2">
    <source>
        <dbReference type="ARBA" id="ARBA00009780"/>
    </source>
</evidence>
<feature type="transmembrane region" description="Helical" evidence="9">
    <location>
        <begin position="31"/>
        <end position="50"/>
    </location>
</feature>
<keyword evidence="4 9" id="KW-0378">Hydrolase</keyword>
<reference evidence="13 14" key="2">
    <citation type="submission" date="2025-04" db="UniProtKB">
        <authorList>
            <consortium name="RefSeq"/>
        </authorList>
    </citation>
    <scope>IDENTIFICATION</scope>
</reference>
<comment type="caution">
    <text evidence="9">Lacks conserved residue(s) required for the propagation of feature annotation.</text>
</comment>
<evidence type="ECO:0000256" key="1">
    <source>
        <dbReference type="ARBA" id="ARBA00004141"/>
    </source>
</evidence>
<evidence type="ECO:0000256" key="8">
    <source>
        <dbReference type="PIRSR" id="PIRSR608901-2"/>
    </source>
</evidence>
<feature type="transmembrane region" description="Helical" evidence="9">
    <location>
        <begin position="170"/>
        <end position="187"/>
    </location>
</feature>
<evidence type="ECO:0000313" key="13">
    <source>
        <dbReference type="RefSeq" id="XP_013090123.1"/>
    </source>
</evidence>
<organism evidence="10 11">
    <name type="scientific">Biomphalaria glabrata</name>
    <name type="common">Bloodfluke planorb</name>
    <name type="synonym">Freshwater snail</name>
    <dbReference type="NCBI Taxonomy" id="6526"/>
    <lineage>
        <taxon>Eukaryota</taxon>
        <taxon>Metazoa</taxon>
        <taxon>Spiralia</taxon>
        <taxon>Lophotrochozoa</taxon>
        <taxon>Mollusca</taxon>
        <taxon>Gastropoda</taxon>
        <taxon>Heterobranchia</taxon>
        <taxon>Euthyneura</taxon>
        <taxon>Panpulmonata</taxon>
        <taxon>Hygrophila</taxon>
        <taxon>Lymnaeoidea</taxon>
        <taxon>Planorbidae</taxon>
        <taxon>Biomphalaria</taxon>
    </lineage>
</organism>
<feature type="binding site" evidence="7">
    <location>
        <position position="30"/>
    </location>
    <ligand>
        <name>Ca(2+)</name>
        <dbReference type="ChEBI" id="CHEBI:29108"/>
    </ligand>
</feature>
<feature type="binding site" evidence="7">
    <location>
        <position position="21"/>
    </location>
    <ligand>
        <name>Ca(2+)</name>
        <dbReference type="ChEBI" id="CHEBI:29108"/>
    </ligand>
</feature>
<dbReference type="VEuPathDB" id="VectorBase:BGLAX_038752"/>
<feature type="binding site" evidence="8">
    <location>
        <position position="78"/>
    </location>
    <ligand>
        <name>Zn(2+)</name>
        <dbReference type="ChEBI" id="CHEBI:29105"/>
        <note>catalytic</note>
    </ligand>
</feature>
<accession>A0A2C9KUJ5</accession>
<evidence type="ECO:0000256" key="5">
    <source>
        <dbReference type="ARBA" id="ARBA00022989"/>
    </source>
</evidence>
<comment type="similarity">
    <text evidence="2 9">Belongs to the alkaline ceramidase family.</text>
</comment>
<dbReference type="OMA" id="YVITRYI"/>
<evidence type="ECO:0000313" key="11">
    <source>
        <dbReference type="Proteomes" id="UP000076420"/>
    </source>
</evidence>
<dbReference type="RefSeq" id="XP_055868192.1">
    <property type="nucleotide sequence ID" value="XM_056012217.1"/>
</dbReference>
<keyword evidence="9" id="KW-0443">Lipid metabolism</keyword>
<comment type="cofactor">
    <cofactor evidence="8">
        <name>Zn(2+)</name>
        <dbReference type="ChEBI" id="CHEBI:29105"/>
    </cofactor>
</comment>
<feature type="binding site" evidence="7">
    <location>
        <position position="16"/>
    </location>
    <ligand>
        <name>Ca(2+)</name>
        <dbReference type="ChEBI" id="CHEBI:29108"/>
    </ligand>
</feature>
<dbReference type="PANTHER" id="PTHR46187">
    <property type="entry name" value="ALKALINE CERAMIDASE 3"/>
    <property type="match status" value="1"/>
</dbReference>